<dbReference type="SUPFAM" id="SSF56563">
    <property type="entry name" value="Major capsid protein gp5"/>
    <property type="match status" value="1"/>
</dbReference>
<protein>
    <recommendedName>
        <fullName evidence="2">Phage capsid-like C-terminal domain-containing protein</fullName>
    </recommendedName>
</protein>
<comment type="subcellular location">
    <subcellularLocation>
        <location evidence="1">Virion</location>
    </subcellularLocation>
</comment>
<organism evidence="3 4">
    <name type="scientific">Streptosporangium album</name>
    <dbReference type="NCBI Taxonomy" id="47479"/>
    <lineage>
        <taxon>Bacteria</taxon>
        <taxon>Bacillati</taxon>
        <taxon>Actinomycetota</taxon>
        <taxon>Actinomycetes</taxon>
        <taxon>Streptosporangiales</taxon>
        <taxon>Streptosporangiaceae</taxon>
        <taxon>Streptosporangium</taxon>
    </lineage>
</organism>
<dbReference type="InterPro" id="IPR024455">
    <property type="entry name" value="Phage_capsid"/>
</dbReference>
<reference evidence="3 4" key="1">
    <citation type="submission" date="2020-08" db="EMBL/GenBank/DDBJ databases">
        <title>Sequencing the genomes of 1000 actinobacteria strains.</title>
        <authorList>
            <person name="Klenk H.-P."/>
        </authorList>
    </citation>
    <scope>NUCLEOTIDE SEQUENCE [LARGE SCALE GENOMIC DNA]</scope>
    <source>
        <strain evidence="3 4">DSM 43023</strain>
    </source>
</reference>
<evidence type="ECO:0000256" key="1">
    <source>
        <dbReference type="ARBA" id="ARBA00004328"/>
    </source>
</evidence>
<dbReference type="Gene3D" id="3.30.2400.10">
    <property type="entry name" value="Major capsid protein gp5"/>
    <property type="match status" value="1"/>
</dbReference>
<proteinExistence type="predicted"/>
<evidence type="ECO:0000259" key="2">
    <source>
        <dbReference type="Pfam" id="PF05065"/>
    </source>
</evidence>
<dbReference type="EMBL" id="JACHJU010000002">
    <property type="protein sequence ID" value="MBB4940744.1"/>
    <property type="molecule type" value="Genomic_DNA"/>
</dbReference>
<accession>A0A7W7RYS7</accession>
<name>A0A7W7RYS7_9ACTN</name>
<dbReference type="InterPro" id="IPR054612">
    <property type="entry name" value="Phage_capsid-like_C"/>
</dbReference>
<dbReference type="RefSeq" id="WP_221466191.1">
    <property type="nucleotide sequence ID" value="NZ_BAABEK010000005.1"/>
</dbReference>
<keyword evidence="4" id="KW-1185">Reference proteome</keyword>
<feature type="domain" description="Phage capsid-like C-terminal" evidence="2">
    <location>
        <begin position="181"/>
        <end position="414"/>
    </location>
</feature>
<dbReference type="AlphaFoldDB" id="A0A7W7RYS7"/>
<comment type="caution">
    <text evidence="3">The sequence shown here is derived from an EMBL/GenBank/DDBJ whole genome shotgun (WGS) entry which is preliminary data.</text>
</comment>
<dbReference type="Gene3D" id="3.30.2320.10">
    <property type="entry name" value="hypothetical protein PF0899 domain"/>
    <property type="match status" value="1"/>
</dbReference>
<evidence type="ECO:0000313" key="3">
    <source>
        <dbReference type="EMBL" id="MBB4940744.1"/>
    </source>
</evidence>
<dbReference type="NCBIfam" id="TIGR01554">
    <property type="entry name" value="major_cap_HK97"/>
    <property type="match status" value="1"/>
</dbReference>
<sequence>MTNMDNDRIVEFPALKDAQGKLDAKRKSLAGIFAEAGPDYDMSKVKSVQGDTTAKVAFIGQLNAEIDECKGRVDELLVVARAAGAAKAAEQVESGSKDVPDEPYTKSGQRKSLGELFVASPAFKGYRTGLGVGPAASLDLELKTLFQTGAGWAPESTRTGRVEMFPTRPAPHVVEFLPQTTTSQASVVYMEETTYTNAAIETAEGAAYAEATLALTERAQQVRKVAVFLPLTDEQLEDEPRSQAYVNNRLPFMLRQRLDSQALVGDGTGVNLLGTASVVGIQTQAKGADPIPDAAYKLFRKIRDDGFAEPSAIFMRPANWEQVRLLKTADGQYIWGHPSVPGVPTLWGVPVVETTAAPATAAIAGDYVNFSELAIRRGIDVQVSNSHGTYFVEGKLAVRADLRCALIHYRPRAFGQLTGL</sequence>
<evidence type="ECO:0000313" key="4">
    <source>
        <dbReference type="Proteomes" id="UP000534286"/>
    </source>
</evidence>
<dbReference type="Pfam" id="PF05065">
    <property type="entry name" value="Phage_capsid"/>
    <property type="match status" value="1"/>
</dbReference>
<gene>
    <name evidence="3" type="ORF">FHR32_005121</name>
</gene>
<dbReference type="Proteomes" id="UP000534286">
    <property type="component" value="Unassembled WGS sequence"/>
</dbReference>